<dbReference type="Proteomes" id="UP000572051">
    <property type="component" value="Unassembled WGS sequence"/>
</dbReference>
<accession>A0A7Z0ETH3</accession>
<organism evidence="3 4">
    <name type="scientific">Nocardiopsis aegyptia</name>
    <dbReference type="NCBI Taxonomy" id="220378"/>
    <lineage>
        <taxon>Bacteria</taxon>
        <taxon>Bacillati</taxon>
        <taxon>Actinomycetota</taxon>
        <taxon>Actinomycetes</taxon>
        <taxon>Streptosporangiales</taxon>
        <taxon>Nocardiopsidaceae</taxon>
        <taxon>Nocardiopsis</taxon>
    </lineage>
</organism>
<keyword evidence="2" id="KW-1133">Transmembrane helix</keyword>
<comment type="caution">
    <text evidence="3">The sequence shown here is derived from an EMBL/GenBank/DDBJ whole genome shotgun (WGS) entry which is preliminary data.</text>
</comment>
<evidence type="ECO:0000256" key="2">
    <source>
        <dbReference type="SAM" id="Phobius"/>
    </source>
</evidence>
<dbReference type="RefSeq" id="WP_246406466.1">
    <property type="nucleotide sequence ID" value="NZ_JACCFS010000001.1"/>
</dbReference>
<evidence type="ECO:0008006" key="5">
    <source>
        <dbReference type="Google" id="ProtNLM"/>
    </source>
</evidence>
<gene>
    <name evidence="3" type="ORF">HNR10_005853</name>
</gene>
<dbReference type="AlphaFoldDB" id="A0A7Z0ETH3"/>
<keyword evidence="2" id="KW-0472">Membrane</keyword>
<sequence length="73" mass="7535">MTGASTPTPGVTMADPSAFGTALWTVAIVAAFVLALSLAALSDMAMRRREDRAAARERAGADSHGSHHPNGTR</sequence>
<feature type="compositionally biased region" description="Basic and acidic residues" evidence="1">
    <location>
        <begin position="47"/>
        <end position="65"/>
    </location>
</feature>
<evidence type="ECO:0000313" key="3">
    <source>
        <dbReference type="EMBL" id="NYJ37972.1"/>
    </source>
</evidence>
<dbReference type="EMBL" id="JACCFS010000001">
    <property type="protein sequence ID" value="NYJ37972.1"/>
    <property type="molecule type" value="Genomic_DNA"/>
</dbReference>
<proteinExistence type="predicted"/>
<feature type="transmembrane region" description="Helical" evidence="2">
    <location>
        <begin position="22"/>
        <end position="42"/>
    </location>
</feature>
<reference evidence="3 4" key="1">
    <citation type="submission" date="2020-07" db="EMBL/GenBank/DDBJ databases">
        <title>Sequencing the genomes of 1000 actinobacteria strains.</title>
        <authorList>
            <person name="Klenk H.-P."/>
        </authorList>
    </citation>
    <scope>NUCLEOTIDE SEQUENCE [LARGE SCALE GENOMIC DNA]</scope>
    <source>
        <strain evidence="3 4">DSM 44442</strain>
    </source>
</reference>
<evidence type="ECO:0000256" key="1">
    <source>
        <dbReference type="SAM" id="MobiDB-lite"/>
    </source>
</evidence>
<feature type="region of interest" description="Disordered" evidence="1">
    <location>
        <begin position="47"/>
        <end position="73"/>
    </location>
</feature>
<evidence type="ECO:0000313" key="4">
    <source>
        <dbReference type="Proteomes" id="UP000572051"/>
    </source>
</evidence>
<keyword evidence="2" id="KW-0812">Transmembrane</keyword>
<keyword evidence="4" id="KW-1185">Reference proteome</keyword>
<name>A0A7Z0ETH3_9ACTN</name>
<protein>
    <recommendedName>
        <fullName evidence="5">Heme exporter protein D</fullName>
    </recommendedName>
</protein>